<dbReference type="GO" id="GO:0006355">
    <property type="term" value="P:regulation of DNA-templated transcription"/>
    <property type="evidence" value="ECO:0007669"/>
    <property type="project" value="InterPro"/>
</dbReference>
<evidence type="ECO:0000313" key="6">
    <source>
        <dbReference type="Proteomes" id="UP000008809"/>
    </source>
</evidence>
<dbReference type="InterPro" id="IPR000792">
    <property type="entry name" value="Tscrpt_reg_LuxR_C"/>
</dbReference>
<protein>
    <submittedName>
        <fullName evidence="5">Transcriptional regulator, LuxR family</fullName>
    </submittedName>
</protein>
<organism evidence="5 6">
    <name type="scientific">Rhodopseudomonas palustris (strain HaA2)</name>
    <dbReference type="NCBI Taxonomy" id="316058"/>
    <lineage>
        <taxon>Bacteria</taxon>
        <taxon>Pseudomonadati</taxon>
        <taxon>Pseudomonadota</taxon>
        <taxon>Alphaproteobacteria</taxon>
        <taxon>Hyphomicrobiales</taxon>
        <taxon>Nitrobacteraceae</taxon>
        <taxon>Rhodopseudomonas</taxon>
    </lineage>
</organism>
<dbReference type="SMART" id="SM00421">
    <property type="entry name" value="HTH_LUXR"/>
    <property type="match status" value="1"/>
</dbReference>
<keyword evidence="3" id="KW-0804">Transcription</keyword>
<keyword evidence="1" id="KW-0805">Transcription regulation</keyword>
<keyword evidence="6" id="KW-1185">Reference proteome</keyword>
<accession>Q2IZ33</accession>
<dbReference type="KEGG" id="rpb:RPB_1819"/>
<proteinExistence type="predicted"/>
<dbReference type="Proteomes" id="UP000008809">
    <property type="component" value="Chromosome"/>
</dbReference>
<dbReference type="STRING" id="316058.RPB_1819"/>
<dbReference type="Gene3D" id="1.10.10.10">
    <property type="entry name" value="Winged helix-like DNA-binding domain superfamily/Winged helix DNA-binding domain"/>
    <property type="match status" value="1"/>
</dbReference>
<evidence type="ECO:0000256" key="2">
    <source>
        <dbReference type="ARBA" id="ARBA00023125"/>
    </source>
</evidence>
<reference evidence="5 6" key="1">
    <citation type="submission" date="2006-01" db="EMBL/GenBank/DDBJ databases">
        <title>Complete sequence of Rhodopseudomonas palustris HaA2.</title>
        <authorList>
            <consortium name="US DOE Joint Genome Institute"/>
            <person name="Copeland A."/>
            <person name="Lucas S."/>
            <person name="Lapidus A."/>
            <person name="Barry K."/>
            <person name="Detter J.C."/>
            <person name="Glavina T."/>
            <person name="Hammon N."/>
            <person name="Israni S."/>
            <person name="Pitluck S."/>
            <person name="Chain P."/>
            <person name="Malfatti S."/>
            <person name="Shin M."/>
            <person name="Vergez L."/>
            <person name="Schmutz J."/>
            <person name="Larimer F."/>
            <person name="Land M."/>
            <person name="Hauser L."/>
            <person name="Pelletier D.A."/>
            <person name="Kyrpides N."/>
            <person name="Anderson I."/>
            <person name="Oda Y."/>
            <person name="Harwood C.S."/>
            <person name="Richardson P."/>
        </authorList>
    </citation>
    <scope>NUCLEOTIDE SEQUENCE [LARGE SCALE GENOMIC DNA]</scope>
    <source>
        <strain evidence="5 6">HaA2</strain>
    </source>
</reference>
<dbReference type="SUPFAM" id="SSF46894">
    <property type="entry name" value="C-terminal effector domain of the bipartite response regulators"/>
    <property type="match status" value="1"/>
</dbReference>
<dbReference type="PRINTS" id="PR00038">
    <property type="entry name" value="HTHLUXR"/>
</dbReference>
<evidence type="ECO:0000259" key="4">
    <source>
        <dbReference type="PROSITE" id="PS50043"/>
    </source>
</evidence>
<dbReference type="Pfam" id="PF00196">
    <property type="entry name" value="GerE"/>
    <property type="match status" value="1"/>
</dbReference>
<dbReference type="HOGENOM" id="CLU_046971_0_0_5"/>
<dbReference type="PANTHER" id="PTHR44688">
    <property type="entry name" value="DNA-BINDING TRANSCRIPTIONAL ACTIVATOR DEVR_DOSR"/>
    <property type="match status" value="1"/>
</dbReference>
<dbReference type="InterPro" id="IPR016032">
    <property type="entry name" value="Sig_transdc_resp-reg_C-effctor"/>
</dbReference>
<dbReference type="CDD" id="cd06170">
    <property type="entry name" value="LuxR_C_like"/>
    <property type="match status" value="1"/>
</dbReference>
<evidence type="ECO:0000256" key="3">
    <source>
        <dbReference type="ARBA" id="ARBA00023163"/>
    </source>
</evidence>
<evidence type="ECO:0000256" key="1">
    <source>
        <dbReference type="ARBA" id="ARBA00023015"/>
    </source>
</evidence>
<evidence type="ECO:0000313" key="5">
    <source>
        <dbReference type="EMBL" id="ABD06527.1"/>
    </source>
</evidence>
<dbReference type="InterPro" id="IPR036388">
    <property type="entry name" value="WH-like_DNA-bd_sf"/>
</dbReference>
<dbReference type="RefSeq" id="WP_011440715.1">
    <property type="nucleotide sequence ID" value="NC_007778.1"/>
</dbReference>
<dbReference type="GO" id="GO:0003677">
    <property type="term" value="F:DNA binding"/>
    <property type="evidence" value="ECO:0007669"/>
    <property type="project" value="UniProtKB-KW"/>
</dbReference>
<dbReference type="AlphaFoldDB" id="Q2IZ33"/>
<name>Q2IZ33_RHOP2</name>
<feature type="domain" description="HTH luxR-type" evidence="4">
    <location>
        <begin position="263"/>
        <end position="328"/>
    </location>
</feature>
<dbReference type="PANTHER" id="PTHR44688:SF16">
    <property type="entry name" value="DNA-BINDING TRANSCRIPTIONAL ACTIVATOR DEVR_DOSR"/>
    <property type="match status" value="1"/>
</dbReference>
<dbReference type="PROSITE" id="PS50043">
    <property type="entry name" value="HTH_LUXR_2"/>
    <property type="match status" value="1"/>
</dbReference>
<dbReference type="EMBL" id="CP000250">
    <property type="protein sequence ID" value="ABD06527.1"/>
    <property type="molecule type" value="Genomic_DNA"/>
</dbReference>
<keyword evidence="2" id="KW-0238">DNA-binding</keyword>
<dbReference type="eggNOG" id="COG2197">
    <property type="taxonomic scope" value="Bacteria"/>
</dbReference>
<sequence length="339" mass="36829">MPRDRCDPSLAPLLGSALLNIYALSRGTEVGRFQQAALQRVAEDLPFHSAWWGMAQAQPGGGFALHSSFRYALPEHFVASWEKVALDDDVARTVAARPGATGRFSRDDLGRTRGLAQMSERYDIGSILSTVIFDRRLGVATFLSLYRRVTAPGFGEAERDFKELLMPHLTAAWHANWLQHFDGLRSIDEHRGAGLALADRRGILHIADASFAELMRCEWAGWNGPALPPAVLASAGGEAAYQGRGLRVGSSREGDLIVFHARPRTPLDLLSTREAEIAACYGLGLSYKEIAARLACSPYTVRHHLRGIYDKLGVSNKAALARLAGQIAAQPSAGGTSDR</sequence>
<dbReference type="OrthoDB" id="9808843at2"/>
<gene>
    <name evidence="5" type="ordered locus">RPB_1819</name>
</gene>